<dbReference type="InterPro" id="IPR050832">
    <property type="entry name" value="Bact_Acetyltransf"/>
</dbReference>
<keyword evidence="1 4" id="KW-0808">Transferase</keyword>
<sequence length="322" mass="36988">MAVLTVRPFEARDYRAAITIGSSVYPDHPWSEEEWRHEDARYDGTRFTLHRLVAGDADGELLGLAELHHVPSMYHPNKLWVEILVHPQHQGRGIGTRLYEALTAAMQPFRPIAMWTGVRETLDRGVRFAQDRGFREVRRVWELRLDVTRFDPAPFAEKAAAAVIGFTATTVAELRRTDPQWLPKLFDLHTAVDADVPRPDAYTPLGKDHFVQHTLEHPDYLPDAHVVVLDGDHYVGESFLLRSQQLSDVLYQGLTATAREYRGRGLALAIKLQTIEYARTYGYREIRTWNDSLNMPMLHINTALGFARQPAWITFERRLEEP</sequence>
<evidence type="ECO:0000256" key="1">
    <source>
        <dbReference type="ARBA" id="ARBA00022679"/>
    </source>
</evidence>
<dbReference type="AlphaFoldDB" id="A0A537IRA7"/>
<feature type="domain" description="N-acetyltransferase" evidence="3">
    <location>
        <begin position="4"/>
        <end position="157"/>
    </location>
</feature>
<dbReference type="InterPro" id="IPR016181">
    <property type="entry name" value="Acyl_CoA_acyltransferase"/>
</dbReference>
<name>A0A537IRA7_9BACT</name>
<protein>
    <submittedName>
        <fullName evidence="4">GNAT family N-acetyltransferase</fullName>
    </submittedName>
</protein>
<dbReference type="EMBL" id="VBAP01000064">
    <property type="protein sequence ID" value="TMI73839.1"/>
    <property type="molecule type" value="Genomic_DNA"/>
</dbReference>
<gene>
    <name evidence="4" type="ORF">E6H05_08880</name>
</gene>
<dbReference type="SUPFAM" id="SSF55729">
    <property type="entry name" value="Acyl-CoA N-acyltransferases (Nat)"/>
    <property type="match status" value="2"/>
</dbReference>
<evidence type="ECO:0000313" key="4">
    <source>
        <dbReference type="EMBL" id="TMI73839.1"/>
    </source>
</evidence>
<reference evidence="4 5" key="1">
    <citation type="journal article" date="2019" name="Nat. Microbiol.">
        <title>Mediterranean grassland soil C-N compound turnover is dependent on rainfall and depth, and is mediated by genomically divergent microorganisms.</title>
        <authorList>
            <person name="Diamond S."/>
            <person name="Andeer P.F."/>
            <person name="Li Z."/>
            <person name="Crits-Christoph A."/>
            <person name="Burstein D."/>
            <person name="Anantharaman K."/>
            <person name="Lane K.R."/>
            <person name="Thomas B.C."/>
            <person name="Pan C."/>
            <person name="Northen T.R."/>
            <person name="Banfield J.F."/>
        </authorList>
    </citation>
    <scope>NUCLEOTIDE SEQUENCE [LARGE SCALE GENOMIC DNA]</scope>
    <source>
        <strain evidence="4">NP_8</strain>
    </source>
</reference>
<proteinExistence type="predicted"/>
<dbReference type="Pfam" id="PF00583">
    <property type="entry name" value="Acetyltransf_1"/>
    <property type="match status" value="1"/>
</dbReference>
<evidence type="ECO:0000259" key="3">
    <source>
        <dbReference type="PROSITE" id="PS51186"/>
    </source>
</evidence>
<keyword evidence="2" id="KW-0012">Acyltransferase</keyword>
<dbReference type="Gene3D" id="3.40.630.30">
    <property type="match status" value="1"/>
</dbReference>
<organism evidence="4 5">
    <name type="scientific">Candidatus Segetimicrobium genomatis</name>
    <dbReference type="NCBI Taxonomy" id="2569760"/>
    <lineage>
        <taxon>Bacteria</taxon>
        <taxon>Bacillati</taxon>
        <taxon>Candidatus Sysuimicrobiota</taxon>
        <taxon>Candidatus Sysuimicrobiia</taxon>
        <taxon>Candidatus Sysuimicrobiales</taxon>
        <taxon>Candidatus Segetimicrobiaceae</taxon>
        <taxon>Candidatus Segetimicrobium</taxon>
    </lineage>
</organism>
<dbReference type="CDD" id="cd04301">
    <property type="entry name" value="NAT_SF"/>
    <property type="match status" value="2"/>
</dbReference>
<dbReference type="PANTHER" id="PTHR43877">
    <property type="entry name" value="AMINOALKYLPHOSPHONATE N-ACETYLTRANSFERASE-RELATED-RELATED"/>
    <property type="match status" value="1"/>
</dbReference>
<dbReference type="PROSITE" id="PS51186">
    <property type="entry name" value="GNAT"/>
    <property type="match status" value="2"/>
</dbReference>
<dbReference type="PANTHER" id="PTHR43877:SF6">
    <property type="entry name" value="GCN5-RELATED N-ACETYLTRANSFERASE"/>
    <property type="match status" value="1"/>
</dbReference>
<comment type="caution">
    <text evidence="4">The sequence shown here is derived from an EMBL/GenBank/DDBJ whole genome shotgun (WGS) entry which is preliminary data.</text>
</comment>
<feature type="domain" description="N-acetyltransferase" evidence="3">
    <location>
        <begin position="172"/>
        <end position="322"/>
    </location>
</feature>
<dbReference type="Proteomes" id="UP000318834">
    <property type="component" value="Unassembled WGS sequence"/>
</dbReference>
<evidence type="ECO:0000313" key="5">
    <source>
        <dbReference type="Proteomes" id="UP000318834"/>
    </source>
</evidence>
<accession>A0A537IRA7</accession>
<dbReference type="GO" id="GO:0016747">
    <property type="term" value="F:acyltransferase activity, transferring groups other than amino-acyl groups"/>
    <property type="evidence" value="ECO:0007669"/>
    <property type="project" value="InterPro"/>
</dbReference>
<evidence type="ECO:0000256" key="2">
    <source>
        <dbReference type="ARBA" id="ARBA00023315"/>
    </source>
</evidence>
<dbReference type="InterPro" id="IPR000182">
    <property type="entry name" value="GNAT_dom"/>
</dbReference>